<organism evidence="1 2">
    <name type="scientific">Liparis tanakae</name>
    <name type="common">Tanaka's snailfish</name>
    <dbReference type="NCBI Taxonomy" id="230148"/>
    <lineage>
        <taxon>Eukaryota</taxon>
        <taxon>Metazoa</taxon>
        <taxon>Chordata</taxon>
        <taxon>Craniata</taxon>
        <taxon>Vertebrata</taxon>
        <taxon>Euteleostomi</taxon>
        <taxon>Actinopterygii</taxon>
        <taxon>Neopterygii</taxon>
        <taxon>Teleostei</taxon>
        <taxon>Neoteleostei</taxon>
        <taxon>Acanthomorphata</taxon>
        <taxon>Eupercaria</taxon>
        <taxon>Perciformes</taxon>
        <taxon>Cottioidei</taxon>
        <taxon>Cottales</taxon>
        <taxon>Liparidae</taxon>
        <taxon>Liparis</taxon>
    </lineage>
</organism>
<name>A0A4Z2J8W0_9TELE</name>
<reference evidence="1 2" key="1">
    <citation type="submission" date="2019-03" db="EMBL/GenBank/DDBJ databases">
        <title>First draft genome of Liparis tanakae, snailfish: a comprehensive survey of snailfish specific genes.</title>
        <authorList>
            <person name="Kim W."/>
            <person name="Song I."/>
            <person name="Jeong J.-H."/>
            <person name="Kim D."/>
            <person name="Kim S."/>
            <person name="Ryu S."/>
            <person name="Song J.Y."/>
            <person name="Lee S.K."/>
        </authorList>
    </citation>
    <scope>NUCLEOTIDE SEQUENCE [LARGE SCALE GENOMIC DNA]</scope>
    <source>
        <tissue evidence="1">Muscle</tissue>
    </source>
</reference>
<evidence type="ECO:0000313" key="1">
    <source>
        <dbReference type="EMBL" id="TNN86540.1"/>
    </source>
</evidence>
<dbReference type="Proteomes" id="UP000314294">
    <property type="component" value="Unassembled WGS sequence"/>
</dbReference>
<dbReference type="EMBL" id="SRLO01000015">
    <property type="protein sequence ID" value="TNN86540.1"/>
    <property type="molecule type" value="Genomic_DNA"/>
</dbReference>
<comment type="caution">
    <text evidence="1">The sequence shown here is derived from an EMBL/GenBank/DDBJ whole genome shotgun (WGS) entry which is preliminary data.</text>
</comment>
<keyword evidence="2" id="KW-1185">Reference proteome</keyword>
<evidence type="ECO:0000313" key="2">
    <source>
        <dbReference type="Proteomes" id="UP000314294"/>
    </source>
</evidence>
<accession>A0A4Z2J8W0</accession>
<protein>
    <submittedName>
        <fullName evidence="1">Uncharacterized protein</fullName>
    </submittedName>
</protein>
<gene>
    <name evidence="1" type="ORF">EYF80_003310</name>
</gene>
<proteinExistence type="predicted"/>
<dbReference type="AlphaFoldDB" id="A0A4Z2J8W0"/>
<sequence>MGLPALWWVCDDHEYSCPGPVCTTGLGRNLPVSNSSWDSCLNWPSVKEKPLLAAPLCITVVQ</sequence>